<proteinExistence type="predicted"/>
<dbReference type="Proteomes" id="UP000295313">
    <property type="component" value="Unassembled WGS sequence"/>
</dbReference>
<organism evidence="1 2">
    <name type="scientific">Epilithonimonas xixisoli</name>
    <dbReference type="NCBI Taxonomy" id="1476462"/>
    <lineage>
        <taxon>Bacteria</taxon>
        <taxon>Pseudomonadati</taxon>
        <taxon>Bacteroidota</taxon>
        <taxon>Flavobacteriia</taxon>
        <taxon>Flavobacteriales</taxon>
        <taxon>Weeksellaceae</taxon>
        <taxon>Chryseobacterium group</taxon>
        <taxon>Epilithonimonas</taxon>
    </lineage>
</organism>
<dbReference type="EMBL" id="SOEO01000005">
    <property type="protein sequence ID" value="TDX82262.1"/>
    <property type="molecule type" value="Genomic_DNA"/>
</dbReference>
<dbReference type="RefSeq" id="WP_133946607.1">
    <property type="nucleotide sequence ID" value="NZ_SOEO01000005.1"/>
</dbReference>
<dbReference type="OrthoDB" id="1257554at2"/>
<evidence type="ECO:0000313" key="2">
    <source>
        <dbReference type="Proteomes" id="UP000295313"/>
    </source>
</evidence>
<evidence type="ECO:0000313" key="1">
    <source>
        <dbReference type="EMBL" id="TDX82262.1"/>
    </source>
</evidence>
<reference evidence="1 2" key="1">
    <citation type="submission" date="2019-03" db="EMBL/GenBank/DDBJ databases">
        <title>Genomic Encyclopedia of Type Strains, Phase III (KMG-III): the genomes of soil and plant-associated and newly described type strains.</title>
        <authorList>
            <person name="Whitman W."/>
        </authorList>
    </citation>
    <scope>NUCLEOTIDE SEQUENCE [LARGE SCALE GENOMIC DNA]</scope>
    <source>
        <strain evidence="1 2">CGMCC 1.12802</strain>
    </source>
</reference>
<protein>
    <submittedName>
        <fullName evidence="1">Uncharacterized protein</fullName>
    </submittedName>
</protein>
<keyword evidence="2" id="KW-1185">Reference proteome</keyword>
<dbReference type="AlphaFoldDB" id="A0A4V3H292"/>
<sequence>MKIENKLEKIFEFLNSNREHNHQLQERFYSSVLKPFNSVPEKVISLLYHIANTQSQPKIDNLARFFIGLHENIECLNSFQSFVEFVKPKNETEYNFRTLYLGMEKQSGWGKKTSALFVKTIFHLHNTEYSKDLKIWNDVPKTFEKNDEFFLPVDAVIISIFKKLNSEIKWDFEKVNTTLKKIYKEKEIEVWDDLWFWGFITQNGTGENRKFEWNVNKYWALKETDKNKIQIKIIENKAEIFLKLMN</sequence>
<accession>A0A4V3H292</accession>
<comment type="caution">
    <text evidence="1">The sequence shown here is derived from an EMBL/GenBank/DDBJ whole genome shotgun (WGS) entry which is preliminary data.</text>
</comment>
<gene>
    <name evidence="1" type="ORF">B0I22_3425</name>
</gene>
<name>A0A4V3H292_9FLAO</name>